<organism evidence="2 3">
    <name type="scientific">Acetivibrio ethanolgignens</name>
    <dbReference type="NCBI Taxonomy" id="290052"/>
    <lineage>
        <taxon>Bacteria</taxon>
        <taxon>Bacillati</taxon>
        <taxon>Bacillota</taxon>
        <taxon>Clostridia</taxon>
        <taxon>Eubacteriales</taxon>
        <taxon>Oscillospiraceae</taxon>
        <taxon>Acetivibrio</taxon>
    </lineage>
</organism>
<evidence type="ECO:0000313" key="2">
    <source>
        <dbReference type="EMBL" id="KSV58622.1"/>
    </source>
</evidence>
<dbReference type="PROSITE" id="PS50943">
    <property type="entry name" value="HTH_CROC1"/>
    <property type="match status" value="1"/>
</dbReference>
<dbReference type="InterPro" id="IPR001387">
    <property type="entry name" value="Cro/C1-type_HTH"/>
</dbReference>
<dbReference type="Gene3D" id="1.10.260.40">
    <property type="entry name" value="lambda repressor-like DNA-binding domains"/>
    <property type="match status" value="1"/>
</dbReference>
<accession>A0A0V8QDY9</accession>
<dbReference type="RefSeq" id="WP_058353066.1">
    <property type="nucleotide sequence ID" value="NZ_CABMMD010000164.1"/>
</dbReference>
<dbReference type="GO" id="GO:0003677">
    <property type="term" value="F:DNA binding"/>
    <property type="evidence" value="ECO:0007669"/>
    <property type="project" value="InterPro"/>
</dbReference>
<proteinExistence type="predicted"/>
<name>A0A0V8QDY9_9FIRM</name>
<dbReference type="SUPFAM" id="SSF47413">
    <property type="entry name" value="lambda repressor-like DNA-binding domains"/>
    <property type="match status" value="1"/>
</dbReference>
<sequence length="50" mass="5554">MERREVNAKATGEFLAALRKSKGYTQVEVAELLGVTNKTVSKWERGVSQS</sequence>
<evidence type="ECO:0000259" key="1">
    <source>
        <dbReference type="PROSITE" id="PS50943"/>
    </source>
</evidence>
<dbReference type="InterPro" id="IPR010982">
    <property type="entry name" value="Lambda_DNA-bd_dom_sf"/>
</dbReference>
<feature type="domain" description="HTH cro/C1-type" evidence="1">
    <location>
        <begin position="15"/>
        <end position="46"/>
    </location>
</feature>
<reference evidence="2 3" key="1">
    <citation type="submission" date="2015-11" db="EMBL/GenBank/DDBJ databases">
        <title>Butyribacter intestini gen. nov., sp. nov., a butyric acid-producing bacterium of the family Lachnospiraceae isolated from the human faeces.</title>
        <authorList>
            <person name="Zou Y."/>
            <person name="Xue W."/>
            <person name="Luo G."/>
            <person name="Lv M."/>
        </authorList>
    </citation>
    <scope>NUCLEOTIDE SEQUENCE [LARGE SCALE GENOMIC DNA]</scope>
    <source>
        <strain evidence="2 3">ACET-33324</strain>
    </source>
</reference>
<dbReference type="OrthoDB" id="9813152at2"/>
<comment type="caution">
    <text evidence="2">The sequence shown here is derived from an EMBL/GenBank/DDBJ whole genome shotgun (WGS) entry which is preliminary data.</text>
</comment>
<dbReference type="AlphaFoldDB" id="A0A0V8QDY9"/>
<dbReference type="Proteomes" id="UP000054874">
    <property type="component" value="Unassembled WGS sequence"/>
</dbReference>
<dbReference type="STRING" id="290052.ASU35_02125"/>
<dbReference type="CDD" id="cd00093">
    <property type="entry name" value="HTH_XRE"/>
    <property type="match status" value="1"/>
</dbReference>
<gene>
    <name evidence="2" type="ORF">ASU35_02125</name>
</gene>
<keyword evidence="3" id="KW-1185">Reference proteome</keyword>
<protein>
    <submittedName>
        <fullName evidence="2">XRE family transcriptional regulator</fullName>
    </submittedName>
</protein>
<evidence type="ECO:0000313" key="3">
    <source>
        <dbReference type="Proteomes" id="UP000054874"/>
    </source>
</evidence>
<dbReference type="Pfam" id="PF01381">
    <property type="entry name" value="HTH_3"/>
    <property type="match status" value="1"/>
</dbReference>
<dbReference type="EMBL" id="LNAM01000164">
    <property type="protein sequence ID" value="KSV58622.1"/>
    <property type="molecule type" value="Genomic_DNA"/>
</dbReference>